<evidence type="ECO:0000313" key="1">
    <source>
        <dbReference type="EMBL" id="PUA35272.1"/>
    </source>
</evidence>
<sequence length="61" mass="6874">MPHWTLFSASLALARQFCTTVFSIEELQCVIVPDIGALCKIEELPFAITPISRIMNSIRHN</sequence>
<evidence type="ECO:0000313" key="2">
    <source>
        <dbReference type="Proteomes" id="UP000244184"/>
    </source>
</evidence>
<protein>
    <submittedName>
        <fullName evidence="1">Uncharacterized protein</fullName>
    </submittedName>
</protein>
<accession>A0A2T6FTP4</accession>
<comment type="caution">
    <text evidence="1">The sequence shown here is derived from an EMBL/GenBank/DDBJ whole genome shotgun (WGS) entry which is preliminary data.</text>
</comment>
<dbReference type="AlphaFoldDB" id="A0A2T6FTP4"/>
<organism evidence="1 2">
    <name type="scientific">Paenibacillus elgii</name>
    <dbReference type="NCBI Taxonomy" id="189691"/>
    <lineage>
        <taxon>Bacteria</taxon>
        <taxon>Bacillati</taxon>
        <taxon>Bacillota</taxon>
        <taxon>Bacilli</taxon>
        <taxon>Bacillales</taxon>
        <taxon>Paenibacillaceae</taxon>
        <taxon>Paenibacillus</taxon>
    </lineage>
</organism>
<reference evidence="1 2" key="1">
    <citation type="submission" date="2018-03" db="EMBL/GenBank/DDBJ databases">
        <title>Genome sequence of Paenibacillus elgii strain AC13 an antimicrobial compound producing bacteria.</title>
        <authorList>
            <person name="Kurokawa A.S."/>
            <person name="Araujo J.F."/>
            <person name="Costa R.A."/>
            <person name="Ortega D.B."/>
            <person name="Pires A.S."/>
            <person name="Pappas G.J.Jr."/>
            <person name="Franco O.L."/>
            <person name="Barreto C."/>
            <person name="Magalhaes B.S."/>
            <person name="Kruger R.H."/>
        </authorList>
    </citation>
    <scope>NUCLEOTIDE SEQUENCE [LARGE SCALE GENOMIC DNA]</scope>
    <source>
        <strain evidence="1 2">AC13</strain>
    </source>
</reference>
<gene>
    <name evidence="1" type="ORF">C8Z91_32225</name>
</gene>
<dbReference type="EMBL" id="PYHP01000095">
    <property type="protein sequence ID" value="PUA35272.1"/>
    <property type="molecule type" value="Genomic_DNA"/>
</dbReference>
<dbReference type="Proteomes" id="UP000244184">
    <property type="component" value="Unassembled WGS sequence"/>
</dbReference>
<name>A0A2T6FTP4_9BACL</name>
<proteinExistence type="predicted"/>